<dbReference type="InterPro" id="IPR018126">
    <property type="entry name" value="SASP_alpha/beta-type_CS"/>
</dbReference>
<comment type="function">
    <text evidence="1">SASP are bound to spore DNA. They are double-stranded DNA-binding proteins that cause DNA to change to an a-like conformation. They protect the DNA backbone from chemical and enzymatic cleavage and are thus involved in dormant spore's high resistance to UV light.</text>
</comment>
<dbReference type="InterPro" id="IPR001448">
    <property type="entry name" value="SASP_alpha/beta-type"/>
</dbReference>
<dbReference type="InterPro" id="IPR038300">
    <property type="entry name" value="SASP_sf_alpha/beta"/>
</dbReference>
<dbReference type="RefSeq" id="WP_252213194.1">
    <property type="nucleotide sequence ID" value="NZ_JAVJAN010000009.1"/>
</dbReference>
<protein>
    <submittedName>
        <fullName evidence="4">Small, acid-soluble spore protein, alpha/beta type</fullName>
    </submittedName>
</protein>
<comment type="similarity">
    <text evidence="2">Belongs to the alpha/beta-type SASP family.</text>
</comment>
<dbReference type="EMBL" id="JAVJAN010000009">
    <property type="protein sequence ID" value="MDR5586737.1"/>
    <property type="molecule type" value="Genomic_DNA"/>
</dbReference>
<keyword evidence="5" id="KW-1185">Reference proteome</keyword>
<evidence type="ECO:0000313" key="4">
    <source>
        <dbReference type="EMBL" id="MDR5586737.1"/>
    </source>
</evidence>
<proteinExistence type="inferred from homology"/>
<comment type="caution">
    <text evidence="4">The sequence shown here is derived from an EMBL/GenBank/DDBJ whole genome shotgun (WGS) entry which is preliminary data.</text>
</comment>
<dbReference type="Proteomes" id="UP001256646">
    <property type="component" value="Unassembled WGS sequence"/>
</dbReference>
<reference evidence="4 5" key="1">
    <citation type="submission" date="2023-09" db="EMBL/GenBank/DDBJ databases">
        <authorList>
            <person name="Zhai L."/>
        </authorList>
    </citation>
    <scope>NUCLEOTIDE SEQUENCE [LARGE SCALE GENOMIC DNA]</scope>
    <source>
        <strain evidence="4 5">5 N-1</strain>
    </source>
</reference>
<dbReference type="Gene3D" id="6.10.10.80">
    <property type="entry name" value="Small, acid-soluble spore protein, alpha/beta type-like"/>
    <property type="match status" value="1"/>
</dbReference>
<organism evidence="4 5">
    <name type="scientific">Clostridium aquiflavi</name>
    <dbReference type="NCBI Taxonomy" id="3073603"/>
    <lineage>
        <taxon>Bacteria</taxon>
        <taxon>Bacillati</taxon>
        <taxon>Bacillota</taxon>
        <taxon>Clostridia</taxon>
        <taxon>Eubacteriales</taxon>
        <taxon>Clostridiaceae</taxon>
        <taxon>Clostridium</taxon>
    </lineage>
</organism>
<evidence type="ECO:0000256" key="3">
    <source>
        <dbReference type="ARBA" id="ARBA00023125"/>
    </source>
</evidence>
<evidence type="ECO:0000313" key="5">
    <source>
        <dbReference type="Proteomes" id="UP001256646"/>
    </source>
</evidence>
<dbReference type="Pfam" id="PF00269">
    <property type="entry name" value="SASP"/>
    <property type="match status" value="1"/>
</dbReference>
<evidence type="ECO:0000256" key="2">
    <source>
        <dbReference type="ARBA" id="ARBA00005442"/>
    </source>
</evidence>
<dbReference type="PROSITE" id="PS00304">
    <property type="entry name" value="SASP_1"/>
    <property type="match status" value="1"/>
</dbReference>
<gene>
    <name evidence="4" type="ORF">RGC78_04585</name>
</gene>
<evidence type="ECO:0000256" key="1">
    <source>
        <dbReference type="ARBA" id="ARBA00003863"/>
    </source>
</evidence>
<name>A0ABU1EEC0_9CLOT</name>
<sequence length="89" mass="10092">MSGTPLKKIIKSKIKSNKELTEAEKMREKLKYEIAEELGLSDKVDKEGWGGLSAEETGRIGGLMTKRKKILNMPTNNQILQNLNYNKKI</sequence>
<accession>A0ABU1EEC0</accession>
<keyword evidence="3" id="KW-0238">DNA-binding</keyword>